<dbReference type="EMBL" id="BMZO01000013">
    <property type="protein sequence ID" value="GHC81077.1"/>
    <property type="molecule type" value="Genomic_DNA"/>
</dbReference>
<evidence type="ECO:0000313" key="2">
    <source>
        <dbReference type="Proteomes" id="UP000641137"/>
    </source>
</evidence>
<name>A0A8J3DRR7_9HYPH</name>
<sequence length="195" mass="22439">MLSWSLWPHGLRTGFDILAKFSGIKCVYPTFEDDPQLECSDFNDLHRLRGLRETCRQLFAKGNRLSNSTDLLSLTLNKLKTAKRDNRRTFAKELLNAVDIGMLTCPVPNSPADLFNMFCIVLRDMGLESVYRATVKDHIARRLNRKCRTAQAPRSFSERITDPNKRPQHITYKRFETSVMTDEILQYVQAAPIDA</sequence>
<accession>A0A8J3DRR7</accession>
<comment type="caution">
    <text evidence="1">The sequence shown here is derived from an EMBL/GenBank/DDBJ whole genome shotgun (WGS) entry which is preliminary data.</text>
</comment>
<dbReference type="RefSeq" id="WP_189492983.1">
    <property type="nucleotide sequence ID" value="NZ_BMZO01000013.1"/>
</dbReference>
<reference evidence="1" key="1">
    <citation type="journal article" date="2014" name="Int. J. Syst. Evol. Microbiol.">
        <title>Complete genome sequence of Corynebacterium casei LMG S-19264T (=DSM 44701T), isolated from a smear-ripened cheese.</title>
        <authorList>
            <consortium name="US DOE Joint Genome Institute (JGI-PGF)"/>
            <person name="Walter F."/>
            <person name="Albersmeier A."/>
            <person name="Kalinowski J."/>
            <person name="Ruckert C."/>
        </authorList>
    </citation>
    <scope>NUCLEOTIDE SEQUENCE</scope>
    <source>
        <strain evidence="1">KCTC 42097</strain>
    </source>
</reference>
<protein>
    <submittedName>
        <fullName evidence="1">Uncharacterized protein</fullName>
    </submittedName>
</protein>
<organism evidence="1 2">
    <name type="scientific">Limoniibacter endophyticus</name>
    <dbReference type="NCBI Taxonomy" id="1565040"/>
    <lineage>
        <taxon>Bacteria</taxon>
        <taxon>Pseudomonadati</taxon>
        <taxon>Pseudomonadota</taxon>
        <taxon>Alphaproteobacteria</taxon>
        <taxon>Hyphomicrobiales</taxon>
        <taxon>Bartonellaceae</taxon>
        <taxon>Limoniibacter</taxon>
    </lineage>
</organism>
<dbReference type="AlphaFoldDB" id="A0A8J3DRR7"/>
<reference evidence="1" key="2">
    <citation type="submission" date="2020-09" db="EMBL/GenBank/DDBJ databases">
        <authorList>
            <person name="Sun Q."/>
            <person name="Kim S."/>
        </authorList>
    </citation>
    <scope>NUCLEOTIDE SEQUENCE</scope>
    <source>
        <strain evidence="1">KCTC 42097</strain>
    </source>
</reference>
<proteinExistence type="predicted"/>
<gene>
    <name evidence="1" type="ORF">GCM10010136_34450</name>
</gene>
<dbReference type="Proteomes" id="UP000641137">
    <property type="component" value="Unassembled WGS sequence"/>
</dbReference>
<keyword evidence="2" id="KW-1185">Reference proteome</keyword>
<evidence type="ECO:0000313" key="1">
    <source>
        <dbReference type="EMBL" id="GHC81077.1"/>
    </source>
</evidence>